<accession>A0A179G203</accession>
<dbReference type="Proteomes" id="UP000078397">
    <property type="component" value="Unassembled WGS sequence"/>
</dbReference>
<dbReference type="PROSITE" id="PS50048">
    <property type="entry name" value="ZN2_CY6_FUNGAL_2"/>
    <property type="match status" value="1"/>
</dbReference>
<dbReference type="EMBL" id="LSBJ02000002">
    <property type="protein sequence ID" value="OAQ71450.1"/>
    <property type="molecule type" value="Genomic_DNA"/>
</dbReference>
<feature type="compositionally biased region" description="Polar residues" evidence="3">
    <location>
        <begin position="180"/>
        <end position="192"/>
    </location>
</feature>
<dbReference type="InterPro" id="IPR001138">
    <property type="entry name" value="Zn2Cys6_DnaBD"/>
</dbReference>
<dbReference type="AlphaFoldDB" id="A0A179G203"/>
<feature type="domain" description="Zn(2)-C6 fungal-type" evidence="4">
    <location>
        <begin position="23"/>
        <end position="52"/>
    </location>
</feature>
<dbReference type="InterPro" id="IPR036864">
    <property type="entry name" value="Zn2-C6_fun-type_DNA-bd_sf"/>
</dbReference>
<feature type="compositionally biased region" description="Low complexity" evidence="3">
    <location>
        <begin position="106"/>
        <end position="124"/>
    </location>
</feature>
<dbReference type="GO" id="GO:0008270">
    <property type="term" value="F:zinc ion binding"/>
    <property type="evidence" value="ECO:0007669"/>
    <property type="project" value="InterPro"/>
</dbReference>
<proteinExistence type="predicted"/>
<dbReference type="PANTHER" id="PTHR37534">
    <property type="entry name" value="TRANSCRIPTIONAL ACTIVATOR PROTEIN UGA3"/>
    <property type="match status" value="1"/>
</dbReference>
<evidence type="ECO:0000313" key="6">
    <source>
        <dbReference type="Proteomes" id="UP000078397"/>
    </source>
</evidence>
<evidence type="ECO:0000256" key="2">
    <source>
        <dbReference type="ARBA" id="ARBA00023242"/>
    </source>
</evidence>
<dbReference type="KEGG" id="pchm:VFPPC_03748"/>
<evidence type="ECO:0000256" key="1">
    <source>
        <dbReference type="ARBA" id="ARBA00004123"/>
    </source>
</evidence>
<comment type="caution">
    <text evidence="5">The sequence shown here is derived from an EMBL/GenBank/DDBJ whole genome shotgun (WGS) entry which is preliminary data.</text>
</comment>
<dbReference type="Gene3D" id="4.10.240.10">
    <property type="entry name" value="Zn(2)-C6 fungal-type DNA-binding domain"/>
    <property type="match status" value="1"/>
</dbReference>
<protein>
    <submittedName>
        <fullName evidence="5">Fungal specific transcription factor domain-containing protein</fullName>
    </submittedName>
</protein>
<feature type="compositionally biased region" description="Low complexity" evidence="3">
    <location>
        <begin position="143"/>
        <end position="152"/>
    </location>
</feature>
<dbReference type="RefSeq" id="XP_018147987.1">
    <property type="nucleotide sequence ID" value="XM_018283211.1"/>
</dbReference>
<dbReference type="SUPFAM" id="SSF57701">
    <property type="entry name" value="Zn2/Cys6 DNA-binding domain"/>
    <property type="match status" value="1"/>
</dbReference>
<sequence length="619" mass="69070">MDDMPRPRKKQRRFGVRTKTFSGCMTCRSRHVKCDEQRPSCQRCLNSRIQCSGYPGYRARLLWRSLTLSDFEGSPCLPETNDAQPEHGVTGREHLDSASIDVQPPSSEQSYRSRSFSRTSGSPSLGISSQQVDTSVLSRGQQSDSPSRLPSPSLSPGPPLGPATGSQGVLRPIESGCADSPSQSVASCRTQGPSPSSASSPVYAGHGSVDRRTVHTPRHIDLLSSLHHQRQLIEHWVDHLSDALMPIPGPSNPLKSIFVPIANAGALCPATESSGSVALFYLICSAAAFHISANSEDVRRQSDFMTLALSHHNQGIHHLQHNLSRDDPCQRESVLASLLMCLTYEPVTVGPDFWQNHLRGAARWLQKSSVEDLTQTETATILYQTLTGTAMFLRSQILLPELSHNESLCFDLRAMPGTYYLYHIFGLCRETLELISDEIMTAVRLRNGQGREPSQSVGDSASDFDRMEMQLYLAMPRDLRGISETHTGGDLAREYSWIFYYASIIYFKRTVRNTPPEEVQSLVEQSLTHIESLRHCTSRPFSPFVWPVAIAFLEAQHDALQRRALLWLDFIIARSTLSAWRRAKPLICSFWAERKIPGKGNMQWETFLSDPSNPSIMMV</sequence>
<reference evidence="5 6" key="1">
    <citation type="journal article" date="2016" name="PLoS Pathog.">
        <title>Biosynthesis of antibiotic leucinostatins in bio-control fungus Purpureocillium lilacinum and their inhibition on phytophthora revealed by genome mining.</title>
        <authorList>
            <person name="Wang G."/>
            <person name="Liu Z."/>
            <person name="Lin R."/>
            <person name="Li E."/>
            <person name="Mao Z."/>
            <person name="Ling J."/>
            <person name="Yang Y."/>
            <person name="Yin W.B."/>
            <person name="Xie B."/>
        </authorList>
    </citation>
    <scope>NUCLEOTIDE SEQUENCE [LARGE SCALE GENOMIC DNA]</scope>
    <source>
        <strain evidence="5">170</strain>
    </source>
</reference>
<dbReference type="GO" id="GO:0045944">
    <property type="term" value="P:positive regulation of transcription by RNA polymerase II"/>
    <property type="evidence" value="ECO:0007669"/>
    <property type="project" value="TreeGrafter"/>
</dbReference>
<dbReference type="CDD" id="cd00067">
    <property type="entry name" value="GAL4"/>
    <property type="match status" value="1"/>
</dbReference>
<feature type="region of interest" description="Disordered" evidence="3">
    <location>
        <begin position="97"/>
        <end position="209"/>
    </location>
</feature>
<dbReference type="GO" id="GO:0000981">
    <property type="term" value="F:DNA-binding transcription factor activity, RNA polymerase II-specific"/>
    <property type="evidence" value="ECO:0007669"/>
    <property type="project" value="InterPro"/>
</dbReference>
<evidence type="ECO:0000259" key="4">
    <source>
        <dbReference type="PROSITE" id="PS50048"/>
    </source>
</evidence>
<dbReference type="SMART" id="SM00066">
    <property type="entry name" value="GAL4"/>
    <property type="match status" value="1"/>
</dbReference>
<dbReference type="GO" id="GO:0005634">
    <property type="term" value="C:nucleus"/>
    <property type="evidence" value="ECO:0007669"/>
    <property type="project" value="UniProtKB-SubCell"/>
</dbReference>
<organism evidence="5 6">
    <name type="scientific">Pochonia chlamydosporia 170</name>
    <dbReference type="NCBI Taxonomy" id="1380566"/>
    <lineage>
        <taxon>Eukaryota</taxon>
        <taxon>Fungi</taxon>
        <taxon>Dikarya</taxon>
        <taxon>Ascomycota</taxon>
        <taxon>Pezizomycotina</taxon>
        <taxon>Sordariomycetes</taxon>
        <taxon>Hypocreomycetidae</taxon>
        <taxon>Hypocreales</taxon>
        <taxon>Clavicipitaceae</taxon>
        <taxon>Pochonia</taxon>
    </lineage>
</organism>
<dbReference type="InterPro" id="IPR021858">
    <property type="entry name" value="Fun_TF"/>
</dbReference>
<dbReference type="STRING" id="1380566.A0A179G203"/>
<evidence type="ECO:0000256" key="3">
    <source>
        <dbReference type="SAM" id="MobiDB-lite"/>
    </source>
</evidence>
<comment type="subcellular location">
    <subcellularLocation>
        <location evidence="1">Nucleus</location>
    </subcellularLocation>
</comment>
<keyword evidence="2" id="KW-0539">Nucleus</keyword>
<gene>
    <name evidence="5" type="ORF">VFPPC_03748</name>
</gene>
<name>A0A179G203_METCM</name>
<dbReference type="GO" id="GO:0000976">
    <property type="term" value="F:transcription cis-regulatory region binding"/>
    <property type="evidence" value="ECO:0007669"/>
    <property type="project" value="TreeGrafter"/>
</dbReference>
<keyword evidence="6" id="KW-1185">Reference proteome</keyword>
<dbReference type="GeneID" id="28847205"/>
<dbReference type="PANTHER" id="PTHR37534:SF49">
    <property type="entry name" value="LYSINE BIOSYNTHESIS REGULATORY PROTEIN LYS14"/>
    <property type="match status" value="1"/>
</dbReference>
<feature type="compositionally biased region" description="Polar residues" evidence="3">
    <location>
        <begin position="125"/>
        <end position="142"/>
    </location>
</feature>
<dbReference type="Pfam" id="PF00172">
    <property type="entry name" value="Zn_clus"/>
    <property type="match status" value="1"/>
</dbReference>
<dbReference type="OrthoDB" id="5130013at2759"/>
<dbReference type="PROSITE" id="PS00463">
    <property type="entry name" value="ZN2_CY6_FUNGAL_1"/>
    <property type="match status" value="1"/>
</dbReference>
<dbReference type="Pfam" id="PF11951">
    <property type="entry name" value="Fungal_trans_2"/>
    <property type="match status" value="1"/>
</dbReference>
<evidence type="ECO:0000313" key="5">
    <source>
        <dbReference type="EMBL" id="OAQ71450.1"/>
    </source>
</evidence>